<keyword evidence="3" id="KW-1185">Reference proteome</keyword>
<evidence type="ECO:0000256" key="1">
    <source>
        <dbReference type="SAM" id="MobiDB-lite"/>
    </source>
</evidence>
<feature type="region of interest" description="Disordered" evidence="1">
    <location>
        <begin position="38"/>
        <end position="81"/>
    </location>
</feature>
<accession>A0AAP0Q6U1</accession>
<organism evidence="2 3">
    <name type="scientific">Stephania cephalantha</name>
    <dbReference type="NCBI Taxonomy" id="152367"/>
    <lineage>
        <taxon>Eukaryota</taxon>
        <taxon>Viridiplantae</taxon>
        <taxon>Streptophyta</taxon>
        <taxon>Embryophyta</taxon>
        <taxon>Tracheophyta</taxon>
        <taxon>Spermatophyta</taxon>
        <taxon>Magnoliopsida</taxon>
        <taxon>Ranunculales</taxon>
        <taxon>Menispermaceae</taxon>
        <taxon>Menispermoideae</taxon>
        <taxon>Cissampelideae</taxon>
        <taxon>Stephania</taxon>
    </lineage>
</organism>
<dbReference type="EMBL" id="JBBNAG010000001">
    <property type="protein sequence ID" value="KAK9165371.1"/>
    <property type="molecule type" value="Genomic_DNA"/>
</dbReference>
<comment type="caution">
    <text evidence="2">The sequence shown here is derived from an EMBL/GenBank/DDBJ whole genome shotgun (WGS) entry which is preliminary data.</text>
</comment>
<reference evidence="2 3" key="1">
    <citation type="submission" date="2024-01" db="EMBL/GenBank/DDBJ databases">
        <title>Genome assemblies of Stephania.</title>
        <authorList>
            <person name="Yang L."/>
        </authorList>
    </citation>
    <scope>NUCLEOTIDE SEQUENCE [LARGE SCALE GENOMIC DNA]</scope>
    <source>
        <strain evidence="2">JXDWG</strain>
        <tissue evidence="2">Leaf</tissue>
    </source>
</reference>
<protein>
    <submittedName>
        <fullName evidence="2">Uncharacterized protein</fullName>
    </submittedName>
</protein>
<gene>
    <name evidence="2" type="ORF">Scep_000562</name>
</gene>
<evidence type="ECO:0000313" key="3">
    <source>
        <dbReference type="Proteomes" id="UP001419268"/>
    </source>
</evidence>
<sequence length="81" mass="9302">MCRGIKNIDDIFKNLISILYRLGTLNSDIPFIFPQSKAEREEGGAKKEKRRGVIYGDHIGEDDGEREEEELIQHGDEGVRR</sequence>
<feature type="compositionally biased region" description="Basic and acidic residues" evidence="1">
    <location>
        <begin position="71"/>
        <end position="81"/>
    </location>
</feature>
<evidence type="ECO:0000313" key="2">
    <source>
        <dbReference type="EMBL" id="KAK9165371.1"/>
    </source>
</evidence>
<proteinExistence type="predicted"/>
<feature type="compositionally biased region" description="Acidic residues" evidence="1">
    <location>
        <begin position="60"/>
        <end position="70"/>
    </location>
</feature>
<name>A0AAP0Q6U1_9MAGN</name>
<dbReference type="AlphaFoldDB" id="A0AAP0Q6U1"/>
<dbReference type="Proteomes" id="UP001419268">
    <property type="component" value="Unassembled WGS sequence"/>
</dbReference>